<protein>
    <recommendedName>
        <fullName evidence="1">3'-5' exoribonuclease Rv2179c-like domain-containing protein</fullName>
    </recommendedName>
</protein>
<dbReference type="AlphaFoldDB" id="A0AAX2UP35"/>
<evidence type="ECO:0000313" key="3">
    <source>
        <dbReference type="Proteomes" id="UP000796104"/>
    </source>
</evidence>
<proteinExistence type="predicted"/>
<dbReference type="SUPFAM" id="SSF53098">
    <property type="entry name" value="Ribonuclease H-like"/>
    <property type="match status" value="1"/>
</dbReference>
<reference evidence="2" key="1">
    <citation type="submission" date="2017-10" db="EMBL/GenBank/DDBJ databases">
        <authorList>
            <person name="Colston S.M."/>
            <person name="Graf J."/>
        </authorList>
    </citation>
    <scope>NUCLEOTIDE SEQUENCE</scope>
    <source>
        <strain evidence="2">BAQ071013-135</strain>
    </source>
</reference>
<feature type="domain" description="3'-5' exoribonuclease Rv2179c-like" evidence="1">
    <location>
        <begin position="23"/>
        <end position="197"/>
    </location>
</feature>
<comment type="caution">
    <text evidence="2">The sequence shown here is derived from an EMBL/GenBank/DDBJ whole genome shotgun (WGS) entry which is preliminary data.</text>
</comment>
<accession>A0AAX2UP35</accession>
<dbReference type="InterPro" id="IPR033390">
    <property type="entry name" value="Rv2179c-like"/>
</dbReference>
<dbReference type="Pfam" id="PF16473">
    <property type="entry name" value="Rv2179c-like"/>
    <property type="match status" value="1"/>
</dbReference>
<gene>
    <name evidence="2" type="ORF">CF123_18210</name>
</gene>
<sequence length="219" mass="24422">MVKDVGGIEVVVGAVSRASRYVVVIDLETLSISPGAAIGTVGAVLVDVLTGEILSEFYERAELKGQESRLRDSSTMAFWAEQKHLNRLAWNEVFSDEVSRRPLPCVLQTFCNWMMAIQETYGEVEVMGNGPEFDNVIMVDALKWCGLNDPWHFRFNQSLRTVVWMARLLLKVDPRHVPLVAGEVLHHALHDARREAKGLYRGVNAFSERLAGGDTVLVA</sequence>
<organism evidence="2 3">
    <name type="scientific">Aeromonas veronii</name>
    <dbReference type="NCBI Taxonomy" id="654"/>
    <lineage>
        <taxon>Bacteria</taxon>
        <taxon>Pseudomonadati</taxon>
        <taxon>Pseudomonadota</taxon>
        <taxon>Gammaproteobacteria</taxon>
        <taxon>Aeromonadales</taxon>
        <taxon>Aeromonadaceae</taxon>
        <taxon>Aeromonas</taxon>
    </lineage>
</organism>
<evidence type="ECO:0000313" key="2">
    <source>
        <dbReference type="EMBL" id="TND52049.1"/>
    </source>
</evidence>
<evidence type="ECO:0000259" key="1">
    <source>
        <dbReference type="Pfam" id="PF16473"/>
    </source>
</evidence>
<dbReference type="InterPro" id="IPR036397">
    <property type="entry name" value="RNaseH_sf"/>
</dbReference>
<name>A0AAX2UP35_AERVE</name>
<dbReference type="InterPro" id="IPR012337">
    <property type="entry name" value="RNaseH-like_sf"/>
</dbReference>
<dbReference type="Proteomes" id="UP000796104">
    <property type="component" value="Unassembled WGS sequence"/>
</dbReference>
<reference evidence="2" key="2">
    <citation type="journal article" date="2019" name="PLoS ONE">
        <title>Identification and characterization of putative Aeromonas spp. T3SS effectors.</title>
        <authorList>
            <person name="Rangel L.T."/>
            <person name="Marden J."/>
            <person name="Colston S."/>
            <person name="Setubal J.C."/>
            <person name="Graf J."/>
            <person name="Gogarten J.P."/>
        </authorList>
    </citation>
    <scope>NUCLEOTIDE SEQUENCE</scope>
    <source>
        <strain evidence="2">BAQ071013-135</strain>
    </source>
</reference>
<dbReference type="GO" id="GO:0003676">
    <property type="term" value="F:nucleic acid binding"/>
    <property type="evidence" value="ECO:0007669"/>
    <property type="project" value="InterPro"/>
</dbReference>
<dbReference type="EMBL" id="PDXJ01000025">
    <property type="protein sequence ID" value="TND52049.1"/>
    <property type="molecule type" value="Genomic_DNA"/>
</dbReference>
<dbReference type="Gene3D" id="3.30.420.10">
    <property type="entry name" value="Ribonuclease H-like superfamily/Ribonuclease H"/>
    <property type="match status" value="1"/>
</dbReference>